<dbReference type="Pfam" id="PF12697">
    <property type="entry name" value="Abhydrolase_6"/>
    <property type="match status" value="1"/>
</dbReference>
<dbReference type="AlphaFoldDB" id="A0A6A5ZJ26"/>
<dbReference type="EMBL" id="ML977315">
    <property type="protein sequence ID" value="KAF2119265.1"/>
    <property type="molecule type" value="Genomic_DNA"/>
</dbReference>
<feature type="domain" description="AB hydrolase-1" evidence="2">
    <location>
        <begin position="34"/>
        <end position="282"/>
    </location>
</feature>
<gene>
    <name evidence="3" type="ORF">BDV96DRAFT_342080</name>
</gene>
<dbReference type="PANTHER" id="PTHR47751">
    <property type="entry name" value="SUPERFAMILY HYDROLASE, PUTATIVE (AFU_ORTHOLOGUE AFUA_2G16580)-RELATED"/>
    <property type="match status" value="1"/>
</dbReference>
<keyword evidence="3" id="KW-0378">Hydrolase</keyword>
<evidence type="ECO:0000259" key="2">
    <source>
        <dbReference type="Pfam" id="PF12697"/>
    </source>
</evidence>
<dbReference type="SUPFAM" id="SSF53474">
    <property type="entry name" value="alpha/beta-Hydrolases"/>
    <property type="match status" value="1"/>
</dbReference>
<evidence type="ECO:0000313" key="4">
    <source>
        <dbReference type="Proteomes" id="UP000799770"/>
    </source>
</evidence>
<reference evidence="3" key="1">
    <citation type="journal article" date="2020" name="Stud. Mycol.">
        <title>101 Dothideomycetes genomes: a test case for predicting lifestyles and emergence of pathogens.</title>
        <authorList>
            <person name="Haridas S."/>
            <person name="Albert R."/>
            <person name="Binder M."/>
            <person name="Bloem J."/>
            <person name="Labutti K."/>
            <person name="Salamov A."/>
            <person name="Andreopoulos B."/>
            <person name="Baker S."/>
            <person name="Barry K."/>
            <person name="Bills G."/>
            <person name="Bluhm B."/>
            <person name="Cannon C."/>
            <person name="Castanera R."/>
            <person name="Culley D."/>
            <person name="Daum C."/>
            <person name="Ezra D."/>
            <person name="Gonzalez J."/>
            <person name="Henrissat B."/>
            <person name="Kuo A."/>
            <person name="Liang C."/>
            <person name="Lipzen A."/>
            <person name="Lutzoni F."/>
            <person name="Magnuson J."/>
            <person name="Mondo S."/>
            <person name="Nolan M."/>
            <person name="Ohm R."/>
            <person name="Pangilinan J."/>
            <person name="Park H.-J."/>
            <person name="Ramirez L."/>
            <person name="Alfaro M."/>
            <person name="Sun H."/>
            <person name="Tritt A."/>
            <person name="Yoshinaga Y."/>
            <person name="Zwiers L.-H."/>
            <person name="Turgeon B."/>
            <person name="Goodwin S."/>
            <person name="Spatafora J."/>
            <person name="Crous P."/>
            <person name="Grigoriev I."/>
        </authorList>
    </citation>
    <scope>NUCLEOTIDE SEQUENCE</scope>
    <source>
        <strain evidence="3">CBS 627.86</strain>
    </source>
</reference>
<dbReference type="OrthoDB" id="2498029at2759"/>
<evidence type="ECO:0000256" key="1">
    <source>
        <dbReference type="ARBA" id="ARBA00029464"/>
    </source>
</evidence>
<accession>A0A6A5ZJ26</accession>
<keyword evidence="4" id="KW-1185">Reference proteome</keyword>
<comment type="similarity">
    <text evidence="1">Belongs to the polyketide transferase af380 family.</text>
</comment>
<dbReference type="InterPro" id="IPR000073">
    <property type="entry name" value="AB_hydrolase_1"/>
</dbReference>
<dbReference type="Gene3D" id="1.10.10.800">
    <property type="match status" value="1"/>
</dbReference>
<organism evidence="3 4">
    <name type="scientific">Lophiotrema nucula</name>
    <dbReference type="NCBI Taxonomy" id="690887"/>
    <lineage>
        <taxon>Eukaryota</taxon>
        <taxon>Fungi</taxon>
        <taxon>Dikarya</taxon>
        <taxon>Ascomycota</taxon>
        <taxon>Pezizomycotina</taxon>
        <taxon>Dothideomycetes</taxon>
        <taxon>Pleosporomycetidae</taxon>
        <taxon>Pleosporales</taxon>
        <taxon>Lophiotremataceae</taxon>
        <taxon>Lophiotrema</taxon>
    </lineage>
</organism>
<dbReference type="GO" id="GO:0016787">
    <property type="term" value="F:hydrolase activity"/>
    <property type="evidence" value="ECO:0007669"/>
    <property type="project" value="UniProtKB-KW"/>
</dbReference>
<proteinExistence type="inferred from homology"/>
<sequence length="305" mass="33536">MIYRKDVSFKTVDGLTLRGWLYPVEDAGGRAPAVVVTPGFNCVKEMFIPQVGEYFQSAGIAALLYDPRTLGDSEGLPRNHIDPNLQLSDYSDALSFLLTQPDIDPERIAFWGMSFSATIAMCAAAMDTRAKLCIAICPLLDFTFPLTLSRVLASSMKDRLSQTLGNAPSFIPVLTADGKNPAGLGFQTTTEELDYMMNAKSRGAPNYENKTTLQSYYKLAVWQPHAIINVMNQKGMGSTKVCMVVPELDQISPPEKQFELFNTLPEGKESHVAPGKGHLDVLSGEGFEHLMGVQADFLKNKWLEA</sequence>
<dbReference type="InterPro" id="IPR029058">
    <property type="entry name" value="AB_hydrolase_fold"/>
</dbReference>
<protein>
    <submittedName>
        <fullName evidence="3">Alpha/Beta hydrolase protein</fullName>
    </submittedName>
</protein>
<dbReference type="InterPro" id="IPR051411">
    <property type="entry name" value="Polyketide_trans_af380"/>
</dbReference>
<dbReference type="PANTHER" id="PTHR47751:SF2">
    <property type="entry name" value="DLTD N-TERMINAL DOMAIN PROTEIN (AFU_ORTHOLOGUE AFUA_8G00380)-RELATED"/>
    <property type="match status" value="1"/>
</dbReference>
<evidence type="ECO:0000313" key="3">
    <source>
        <dbReference type="EMBL" id="KAF2119265.1"/>
    </source>
</evidence>
<dbReference type="Gene3D" id="3.40.50.1820">
    <property type="entry name" value="alpha/beta hydrolase"/>
    <property type="match status" value="1"/>
</dbReference>
<name>A0A6A5ZJ26_9PLEO</name>
<dbReference type="Proteomes" id="UP000799770">
    <property type="component" value="Unassembled WGS sequence"/>
</dbReference>